<dbReference type="PANTHER" id="PTHR39398:SF1">
    <property type="entry name" value="CSN8_PSMD8_EIF3K DOMAIN-CONTAINING PROTEIN"/>
    <property type="match status" value="1"/>
</dbReference>
<accession>A0AAD5T8V7</accession>
<evidence type="ECO:0000313" key="2">
    <source>
        <dbReference type="EMBL" id="KAJ3126905.1"/>
    </source>
</evidence>
<dbReference type="Proteomes" id="UP001211907">
    <property type="component" value="Unassembled WGS sequence"/>
</dbReference>
<comment type="caution">
    <text evidence="2">The sequence shown here is derived from an EMBL/GenBank/DDBJ whole genome shotgun (WGS) entry which is preliminary data.</text>
</comment>
<sequence length="363" mass="41072">MQNRDPHQTTTAQSKKHSRFRAQNRNFREPDADQFSGNSTANLPKSSKFSAPDSSANRNTALESKFSNLSLVSRGFTNLDETSLLDKTVQREYFDWILTRTARFKESQKEIKAKPSGGDLDSILASLRKLREGILASKEVNDFSIRVYETSVDICLEAGNFAELLKSLTVLVGTMYTRVNKTVSPKDDRQAEITTLLLLYLICYVPSCKKSKSNSQSSALPPASIFESKEVFKLYKKLTPLLQNDARIINAMKMQESLLNDLDFVGFRKAWNFLNAPEVLIAKNILPHIRQRTLEILAKAYFTFPLKLLAHYTISTSASASASTESDESNNDTLETLLKERFGADYNQRVINETVHFRIAMRK</sequence>
<reference evidence="2" key="1">
    <citation type="submission" date="2020-05" db="EMBL/GenBank/DDBJ databases">
        <title>Phylogenomic resolution of chytrid fungi.</title>
        <authorList>
            <person name="Stajich J.E."/>
            <person name="Amses K."/>
            <person name="Simmons R."/>
            <person name="Seto K."/>
            <person name="Myers J."/>
            <person name="Bonds A."/>
            <person name="Quandt C.A."/>
            <person name="Barry K."/>
            <person name="Liu P."/>
            <person name="Grigoriev I."/>
            <person name="Longcore J.E."/>
            <person name="James T.Y."/>
        </authorList>
    </citation>
    <scope>NUCLEOTIDE SEQUENCE</scope>
    <source>
        <strain evidence="2">JEL0513</strain>
    </source>
</reference>
<protein>
    <submittedName>
        <fullName evidence="2">Uncharacterized protein</fullName>
    </submittedName>
</protein>
<evidence type="ECO:0000256" key="1">
    <source>
        <dbReference type="SAM" id="MobiDB-lite"/>
    </source>
</evidence>
<dbReference type="AlphaFoldDB" id="A0AAD5T8V7"/>
<keyword evidence="3" id="KW-1185">Reference proteome</keyword>
<evidence type="ECO:0000313" key="3">
    <source>
        <dbReference type="Proteomes" id="UP001211907"/>
    </source>
</evidence>
<dbReference type="Gene3D" id="1.25.40.990">
    <property type="match status" value="1"/>
</dbReference>
<name>A0AAD5T8V7_9FUNG</name>
<proteinExistence type="predicted"/>
<dbReference type="PANTHER" id="PTHR39398">
    <property type="entry name" value="YALI0F14311P"/>
    <property type="match status" value="1"/>
</dbReference>
<dbReference type="EMBL" id="JADGJH010000536">
    <property type="protein sequence ID" value="KAJ3126905.1"/>
    <property type="molecule type" value="Genomic_DNA"/>
</dbReference>
<gene>
    <name evidence="2" type="ORF">HK100_010024</name>
</gene>
<feature type="region of interest" description="Disordered" evidence="1">
    <location>
        <begin position="1"/>
        <end position="57"/>
    </location>
</feature>
<feature type="compositionally biased region" description="Polar residues" evidence="1">
    <location>
        <begin position="35"/>
        <end position="57"/>
    </location>
</feature>
<organism evidence="2 3">
    <name type="scientific">Physocladia obscura</name>
    <dbReference type="NCBI Taxonomy" id="109957"/>
    <lineage>
        <taxon>Eukaryota</taxon>
        <taxon>Fungi</taxon>
        <taxon>Fungi incertae sedis</taxon>
        <taxon>Chytridiomycota</taxon>
        <taxon>Chytridiomycota incertae sedis</taxon>
        <taxon>Chytridiomycetes</taxon>
        <taxon>Chytridiales</taxon>
        <taxon>Chytriomycetaceae</taxon>
        <taxon>Physocladia</taxon>
    </lineage>
</organism>